<protein>
    <submittedName>
        <fullName evidence="2">Uncharacterized protein</fullName>
    </submittedName>
</protein>
<evidence type="ECO:0000313" key="3">
    <source>
        <dbReference type="Proteomes" id="UP000037510"/>
    </source>
</evidence>
<comment type="caution">
    <text evidence="2">The sequence shown here is derived from an EMBL/GenBank/DDBJ whole genome shotgun (WGS) entry which is preliminary data.</text>
</comment>
<keyword evidence="1" id="KW-0175">Coiled coil</keyword>
<dbReference type="Proteomes" id="UP000037510">
    <property type="component" value="Unassembled WGS sequence"/>
</dbReference>
<feature type="coiled-coil region" evidence="1">
    <location>
        <begin position="122"/>
        <end position="149"/>
    </location>
</feature>
<gene>
    <name evidence="2" type="ORF">OBRU01_13945</name>
</gene>
<accession>A0A0L7L7I7</accession>
<evidence type="ECO:0000313" key="2">
    <source>
        <dbReference type="EMBL" id="KOB71304.1"/>
    </source>
</evidence>
<reference evidence="2 3" key="1">
    <citation type="journal article" date="2015" name="Genome Biol. Evol.">
        <title>The genome of winter moth (Operophtera brumata) provides a genomic perspective on sexual dimorphism and phenology.</title>
        <authorList>
            <person name="Derks M.F."/>
            <person name="Smit S."/>
            <person name="Salis L."/>
            <person name="Schijlen E."/>
            <person name="Bossers A."/>
            <person name="Mateman C."/>
            <person name="Pijl A.S."/>
            <person name="de Ridder D."/>
            <person name="Groenen M.A."/>
            <person name="Visser M.E."/>
            <person name="Megens H.J."/>
        </authorList>
    </citation>
    <scope>NUCLEOTIDE SEQUENCE [LARGE SCALE GENOMIC DNA]</scope>
    <source>
        <strain evidence="2">WM2013NL</strain>
        <tissue evidence="2">Head and thorax</tissue>
    </source>
</reference>
<name>A0A0L7L7I7_OPEBR</name>
<keyword evidence="3" id="KW-1185">Reference proteome</keyword>
<sequence>MDSISSTADMFVDLKTSQDSVLLGIIKELCSEDTLSSKLRGKKQIPQFIDELENLKQLKNNKKSHKEKIKELQESIDDKLNTIEEQEYEKVELMMQWLNHRVRDVTSFSEDSTELLTVKTRILELNEIHSDLRNSIREMEQQIKTFKDIIESDLN</sequence>
<dbReference type="AlphaFoldDB" id="A0A0L7L7I7"/>
<organism evidence="2 3">
    <name type="scientific">Operophtera brumata</name>
    <name type="common">Winter moth</name>
    <name type="synonym">Phalaena brumata</name>
    <dbReference type="NCBI Taxonomy" id="104452"/>
    <lineage>
        <taxon>Eukaryota</taxon>
        <taxon>Metazoa</taxon>
        <taxon>Ecdysozoa</taxon>
        <taxon>Arthropoda</taxon>
        <taxon>Hexapoda</taxon>
        <taxon>Insecta</taxon>
        <taxon>Pterygota</taxon>
        <taxon>Neoptera</taxon>
        <taxon>Endopterygota</taxon>
        <taxon>Lepidoptera</taxon>
        <taxon>Glossata</taxon>
        <taxon>Ditrysia</taxon>
        <taxon>Geometroidea</taxon>
        <taxon>Geometridae</taxon>
        <taxon>Larentiinae</taxon>
        <taxon>Operophtera</taxon>
    </lineage>
</organism>
<feature type="coiled-coil region" evidence="1">
    <location>
        <begin position="48"/>
        <end position="89"/>
    </location>
</feature>
<dbReference type="EMBL" id="JTDY01002490">
    <property type="protein sequence ID" value="KOB71304.1"/>
    <property type="molecule type" value="Genomic_DNA"/>
</dbReference>
<evidence type="ECO:0000256" key="1">
    <source>
        <dbReference type="SAM" id="Coils"/>
    </source>
</evidence>
<proteinExistence type="predicted"/>